<proteinExistence type="predicted"/>
<evidence type="ECO:0000256" key="1">
    <source>
        <dbReference type="SAM" id="SignalP"/>
    </source>
</evidence>
<sequence>MKRLIALVTLLFALATPVAAETVRTCSSVYGGGEVCGEATTNVTIEHKVVETGISNEQIFKMLASVAGAALLATVLYKLTYKSYILG</sequence>
<gene>
    <name evidence="2" type="ORF">A2228_02335</name>
</gene>
<dbReference type="Proteomes" id="UP000176191">
    <property type="component" value="Unassembled WGS sequence"/>
</dbReference>
<reference evidence="2 3" key="1">
    <citation type="journal article" date="2016" name="Nat. Commun.">
        <title>Thousands of microbial genomes shed light on interconnected biogeochemical processes in an aquifer system.</title>
        <authorList>
            <person name="Anantharaman K."/>
            <person name="Brown C.T."/>
            <person name="Hug L.A."/>
            <person name="Sharon I."/>
            <person name="Castelle C.J."/>
            <person name="Probst A.J."/>
            <person name="Thomas B.C."/>
            <person name="Singh A."/>
            <person name="Wilkins M.J."/>
            <person name="Karaoz U."/>
            <person name="Brodie E.L."/>
            <person name="Williams K.H."/>
            <person name="Hubbard S.S."/>
            <person name="Banfield J.F."/>
        </authorList>
    </citation>
    <scope>NUCLEOTIDE SEQUENCE [LARGE SCALE GENOMIC DNA]</scope>
</reference>
<dbReference type="EMBL" id="MFAK01000037">
    <property type="protein sequence ID" value="OGD74349.1"/>
    <property type="molecule type" value="Genomic_DNA"/>
</dbReference>
<name>A0A1F5F3Z7_9BACT</name>
<dbReference type="AlphaFoldDB" id="A0A1F5F3Z7"/>
<evidence type="ECO:0000313" key="2">
    <source>
        <dbReference type="EMBL" id="OGD74349.1"/>
    </source>
</evidence>
<evidence type="ECO:0000313" key="3">
    <source>
        <dbReference type="Proteomes" id="UP000176191"/>
    </source>
</evidence>
<keyword evidence="1" id="KW-0732">Signal</keyword>
<feature type="chain" id="PRO_5009518462" evidence="1">
    <location>
        <begin position="21"/>
        <end position="87"/>
    </location>
</feature>
<comment type="caution">
    <text evidence="2">The sequence shown here is derived from an EMBL/GenBank/DDBJ whole genome shotgun (WGS) entry which is preliminary data.</text>
</comment>
<organism evidence="2 3">
    <name type="scientific">Candidatus Collierbacteria bacterium RIFOXYA2_FULL_46_10</name>
    <dbReference type="NCBI Taxonomy" id="1817726"/>
    <lineage>
        <taxon>Bacteria</taxon>
        <taxon>Candidatus Collieribacteriota</taxon>
    </lineage>
</organism>
<protein>
    <submittedName>
        <fullName evidence="2">Uncharacterized protein</fullName>
    </submittedName>
</protein>
<accession>A0A1F5F3Z7</accession>
<feature type="signal peptide" evidence="1">
    <location>
        <begin position="1"/>
        <end position="20"/>
    </location>
</feature>